<dbReference type="EMBL" id="JAAAUB010000009">
    <property type="protein sequence ID" value="NMH16931.1"/>
    <property type="molecule type" value="Genomic_DNA"/>
</dbReference>
<evidence type="ECO:0000259" key="2">
    <source>
        <dbReference type="Pfam" id="PF13649"/>
    </source>
</evidence>
<dbReference type="CDD" id="cd02440">
    <property type="entry name" value="AdoMet_MTases"/>
    <property type="match status" value="1"/>
</dbReference>
<name>A0ABX1QNC3_9PROT</name>
<keyword evidence="3" id="KW-0489">Methyltransferase</keyword>
<dbReference type="PANTHER" id="PTHR43591">
    <property type="entry name" value="METHYLTRANSFERASE"/>
    <property type="match status" value="1"/>
</dbReference>
<dbReference type="Gene3D" id="3.40.50.150">
    <property type="entry name" value="Vaccinia Virus protein VP39"/>
    <property type="match status" value="1"/>
</dbReference>
<feature type="domain" description="Methyltransferase" evidence="2">
    <location>
        <begin position="32"/>
        <end position="126"/>
    </location>
</feature>
<sequence>MSTNYSAVETVQIINDEYELIVQKLPLNNARIIELGCGDGTMSCRLAERAGVREIVALEVDEAQLARNLAKDRPASITFCRGAAEAINEPDESFDHAMMLKSLHHVPVDMMDRALEEIHRVLRPGGLLYVSEPVFEGEFNEIMRLFHDEKIVREAAIAAMERSCDKGLFERIEQIYFLTPITFIDFDDFERRMMNPSHTKLEISPVIKERVRTLFDSYMGQSGVRFDRPMRVDLLRKKTYV</sequence>
<keyword evidence="1" id="KW-0949">S-adenosyl-L-methionine</keyword>
<evidence type="ECO:0000256" key="1">
    <source>
        <dbReference type="ARBA" id="ARBA00022691"/>
    </source>
</evidence>
<proteinExistence type="predicted"/>
<dbReference type="Proteomes" id="UP000669605">
    <property type="component" value="Unassembled WGS sequence"/>
</dbReference>
<accession>A0ABX1QNC3</accession>
<dbReference type="PANTHER" id="PTHR43591:SF110">
    <property type="entry name" value="RHODANESE DOMAIN-CONTAINING PROTEIN"/>
    <property type="match status" value="1"/>
</dbReference>
<evidence type="ECO:0000313" key="3">
    <source>
        <dbReference type="EMBL" id="NMH16931.1"/>
    </source>
</evidence>
<comment type="caution">
    <text evidence="3">The sequence shown here is derived from an EMBL/GenBank/DDBJ whole genome shotgun (WGS) entry which is preliminary data.</text>
</comment>
<dbReference type="InterPro" id="IPR020596">
    <property type="entry name" value="rRNA_Ade_Mease_Trfase_CS"/>
</dbReference>
<keyword evidence="4" id="KW-1185">Reference proteome</keyword>
<gene>
    <name evidence="3" type="ORF">GV368_07450</name>
</gene>
<dbReference type="PROSITE" id="PS01131">
    <property type="entry name" value="RRNA_A_DIMETH"/>
    <property type="match status" value="1"/>
</dbReference>
<keyword evidence="3" id="KW-0808">Transferase</keyword>
<dbReference type="SUPFAM" id="SSF53335">
    <property type="entry name" value="S-adenosyl-L-methionine-dependent methyltransferases"/>
    <property type="match status" value="1"/>
</dbReference>
<dbReference type="GO" id="GO:0008168">
    <property type="term" value="F:methyltransferase activity"/>
    <property type="evidence" value="ECO:0007669"/>
    <property type="project" value="UniProtKB-KW"/>
</dbReference>
<organism evidence="3 4">
    <name type="scientific">Tepidiphilus baoligensis</name>
    <dbReference type="NCBI Taxonomy" id="2698687"/>
    <lineage>
        <taxon>Bacteria</taxon>
        <taxon>Pseudomonadati</taxon>
        <taxon>Pseudomonadota</taxon>
        <taxon>Hydrogenophilia</taxon>
        <taxon>Hydrogenophilales</taxon>
        <taxon>Hydrogenophilaceae</taxon>
        <taxon>Tepidiphilus</taxon>
    </lineage>
</organism>
<dbReference type="InterPro" id="IPR041698">
    <property type="entry name" value="Methyltransf_25"/>
</dbReference>
<reference evidence="3 4" key="1">
    <citation type="journal article" date="2020" name="Curr. Microbiol.">
        <title>Tepidiphilus baoligensis sp. nov., a Novel Bacterium of the Family Hydrogenophilaceae Isolated from an Oil Reservoir.</title>
        <authorList>
            <person name="Zhang X."/>
            <person name="Wang G."/>
            <person name="Ma X."/>
            <person name="Yu J."/>
            <person name="You J."/>
            <person name="Xue Y."/>
            <person name="Ma Y."/>
        </authorList>
    </citation>
    <scope>NUCLEOTIDE SEQUENCE [LARGE SCALE GENOMIC DNA]</scope>
    <source>
        <strain evidence="3 4">B18-69</strain>
    </source>
</reference>
<protein>
    <submittedName>
        <fullName evidence="3">Methyltransferase domain-containing protein</fullName>
    </submittedName>
</protein>
<dbReference type="InterPro" id="IPR029063">
    <property type="entry name" value="SAM-dependent_MTases_sf"/>
</dbReference>
<dbReference type="GO" id="GO:0032259">
    <property type="term" value="P:methylation"/>
    <property type="evidence" value="ECO:0007669"/>
    <property type="project" value="UniProtKB-KW"/>
</dbReference>
<dbReference type="RefSeq" id="WP_169116068.1">
    <property type="nucleotide sequence ID" value="NZ_JAAAUB010000009.1"/>
</dbReference>
<dbReference type="Pfam" id="PF13649">
    <property type="entry name" value="Methyltransf_25"/>
    <property type="match status" value="1"/>
</dbReference>
<evidence type="ECO:0000313" key="4">
    <source>
        <dbReference type="Proteomes" id="UP000669605"/>
    </source>
</evidence>